<comment type="caution">
    <text evidence="1">The sequence shown here is derived from an EMBL/GenBank/DDBJ whole genome shotgun (WGS) entry which is preliminary data.</text>
</comment>
<dbReference type="SUPFAM" id="SSF54928">
    <property type="entry name" value="RNA-binding domain, RBD"/>
    <property type="match status" value="1"/>
</dbReference>
<dbReference type="InterPro" id="IPR012677">
    <property type="entry name" value="Nucleotide-bd_a/b_plait_sf"/>
</dbReference>
<organism evidence="1 2">
    <name type="scientific">Aspergillus terreus</name>
    <dbReference type="NCBI Taxonomy" id="33178"/>
    <lineage>
        <taxon>Eukaryota</taxon>
        <taxon>Fungi</taxon>
        <taxon>Dikarya</taxon>
        <taxon>Ascomycota</taxon>
        <taxon>Pezizomycotina</taxon>
        <taxon>Eurotiomycetes</taxon>
        <taxon>Eurotiomycetidae</taxon>
        <taxon>Eurotiales</taxon>
        <taxon>Aspergillaceae</taxon>
        <taxon>Aspergillus</taxon>
        <taxon>Aspergillus subgen. Circumdati</taxon>
    </lineage>
</organism>
<dbReference type="CDD" id="cd00590">
    <property type="entry name" value="RRM_SF"/>
    <property type="match status" value="1"/>
</dbReference>
<dbReference type="GO" id="GO:0003723">
    <property type="term" value="F:RNA binding"/>
    <property type="evidence" value="ECO:0007669"/>
    <property type="project" value="UniProtKB-UniRule"/>
</dbReference>
<evidence type="ECO:0000313" key="2">
    <source>
        <dbReference type="Proteomes" id="UP000452235"/>
    </source>
</evidence>
<protein>
    <submittedName>
        <fullName evidence="1">Uncharacterized protein</fullName>
    </submittedName>
</protein>
<dbReference type="PROSITE" id="PS50102">
    <property type="entry name" value="RRM"/>
    <property type="match status" value="1"/>
</dbReference>
<gene>
    <name evidence="1" type="ORF">ATEIFO6365_0010034600</name>
</gene>
<dbReference type="InterPro" id="IPR035979">
    <property type="entry name" value="RBD_domain_sf"/>
</dbReference>
<proteinExistence type="predicted"/>
<dbReference type="InterPro" id="IPR000504">
    <property type="entry name" value="RRM_dom"/>
</dbReference>
<sequence>MDMSVETAKRCQDIYGLGARLFIGNIPNGPAQELVLNLLFLCFGMWADGGVVSVLLTSRRGNRVAWVQYRTRSEAQGALDYAQVRGMFLLSRLLRVEWARGRNYGKGRQRWYQ</sequence>
<dbReference type="Proteomes" id="UP000452235">
    <property type="component" value="Unassembled WGS sequence"/>
</dbReference>
<keyword evidence="2" id="KW-1185">Reference proteome</keyword>
<name>A0A5M3Z9T2_ASPTE</name>
<dbReference type="AlphaFoldDB" id="A0A5M3Z9T2"/>
<evidence type="ECO:0000313" key="1">
    <source>
        <dbReference type="EMBL" id="GFF19573.1"/>
    </source>
</evidence>
<reference evidence="1 2" key="1">
    <citation type="submission" date="2020-01" db="EMBL/GenBank/DDBJ databases">
        <title>Aspergillus terreus IFO 6365 whole genome shotgun sequence.</title>
        <authorList>
            <person name="Kanamasa S."/>
            <person name="Takahashi H."/>
        </authorList>
    </citation>
    <scope>NUCLEOTIDE SEQUENCE [LARGE SCALE GENOMIC DNA]</scope>
    <source>
        <strain evidence="1 2">IFO 6365</strain>
    </source>
</reference>
<dbReference type="Gene3D" id="3.30.70.330">
    <property type="match status" value="1"/>
</dbReference>
<dbReference type="EMBL" id="BLJY01000010">
    <property type="protein sequence ID" value="GFF19573.1"/>
    <property type="molecule type" value="Genomic_DNA"/>
</dbReference>
<accession>A0A5M3Z9T2</accession>